<dbReference type="GO" id="GO:0009986">
    <property type="term" value="C:cell surface"/>
    <property type="evidence" value="ECO:0007669"/>
    <property type="project" value="InterPro"/>
</dbReference>
<evidence type="ECO:0000313" key="1">
    <source>
        <dbReference type="Proteomes" id="UP000036681"/>
    </source>
</evidence>
<dbReference type="AlphaFoldDB" id="A0A0M3HQA8"/>
<evidence type="ECO:0000313" key="2">
    <source>
        <dbReference type="WBParaSite" id="ALUE_0000424601-mRNA-1"/>
    </source>
</evidence>
<organism evidence="1 2">
    <name type="scientific">Ascaris lumbricoides</name>
    <name type="common">Giant roundworm</name>
    <dbReference type="NCBI Taxonomy" id="6252"/>
    <lineage>
        <taxon>Eukaryota</taxon>
        <taxon>Metazoa</taxon>
        <taxon>Ecdysozoa</taxon>
        <taxon>Nematoda</taxon>
        <taxon>Chromadorea</taxon>
        <taxon>Rhabditida</taxon>
        <taxon>Spirurina</taxon>
        <taxon>Ascaridomorpha</taxon>
        <taxon>Ascaridoidea</taxon>
        <taxon>Ascarididae</taxon>
        <taxon>Ascaris</taxon>
    </lineage>
</organism>
<name>A0A0M3HQA8_ASCLU</name>
<dbReference type="WBParaSite" id="ALUE_0000424601-mRNA-1">
    <property type="protein sequence ID" value="ALUE_0000424601-mRNA-1"/>
    <property type="gene ID" value="ALUE_0000424601"/>
</dbReference>
<dbReference type="PANTHER" id="PTHR21700">
    <property type="entry name" value="TRANSTHYRETIN-LIKE FAMILY PROTEIN-RELATED"/>
    <property type="match status" value="1"/>
</dbReference>
<reference evidence="2" key="1">
    <citation type="submission" date="2017-02" db="UniProtKB">
        <authorList>
            <consortium name="WormBaseParasite"/>
        </authorList>
    </citation>
    <scope>IDENTIFICATION</scope>
</reference>
<proteinExistence type="predicted"/>
<dbReference type="Proteomes" id="UP000036681">
    <property type="component" value="Unplaced"/>
</dbReference>
<accession>A0A0M3HQA8</accession>
<dbReference type="InterPro" id="IPR001534">
    <property type="entry name" value="Transthyretin-like"/>
</dbReference>
<keyword evidence="1" id="KW-1185">Reference proteome</keyword>
<sequence length="359" mass="41239">MLHREQAAACPWYHKCYTANVSGLALCGNSTMRRAYVELMELHESGGSQRIDFQRTDLLGRFNLKGHYEETVLGILNPNLRLHVRWRCPPYPTDIKIPDFCFKKIGWNNWDVVCRDVTCTTSVTKHVNKAIHRFVAPVAEQTCIGPNRSIPVQSKGSAAETGGIVGMAAALLSNVDVDGATKSLHLAVLFALICMLHREQAAACPWYNRCYTANVSGLAVCGNRTMRRSYIELKELEEFGDSQKIDLQWVDLWGRFSLEGYYEETVLGVLKPSLQLHVRWRCPPYPRDINIPRFCFKKIGWNNYNIVCRDLKWDFFNPHPDFFNTLTDRDPYADREDQEKYETHLHELAKTADQEPVNH</sequence>
<protein>
    <submittedName>
        <fullName evidence="2">Reelin domain-containing protein</fullName>
    </submittedName>
</protein>